<evidence type="ECO:0000313" key="1">
    <source>
        <dbReference type="EMBL" id="CAB4862420.1"/>
    </source>
</evidence>
<dbReference type="AlphaFoldDB" id="A0A6J7CXV4"/>
<protein>
    <submittedName>
        <fullName evidence="1">Unannotated protein</fullName>
    </submittedName>
</protein>
<dbReference type="EMBL" id="CAFBLH010000011">
    <property type="protein sequence ID" value="CAB4862420.1"/>
    <property type="molecule type" value="Genomic_DNA"/>
</dbReference>
<proteinExistence type="predicted"/>
<reference evidence="1" key="1">
    <citation type="submission" date="2020-05" db="EMBL/GenBank/DDBJ databases">
        <authorList>
            <person name="Chiriac C."/>
            <person name="Salcher M."/>
            <person name="Ghai R."/>
            <person name="Kavagutti S V."/>
        </authorList>
    </citation>
    <scope>NUCLEOTIDE SEQUENCE</scope>
</reference>
<sequence>MTKPLRLEILICAPNGCADARVLLDALAGVDLADKTITILEFGPNCTQTNNSELPAEKVEHRHFEEFGDIGMRQQSFLTSQANWMAYLEDHALPDTDFFSELGAYLNQEFPADAMTFYSKNGTPNSVGSRAVYNWVWGESEVSLFPSKPAPVCSAFLVNREAAVAEINRRGGVLQKGELEMLIIPELIRQDQQSISHRIAVLHFEDVNFVTAIQAVASNGRVTGNLEKDLLPRKGWLKHMLRRYFLRSARIRKVGKYNFIDSISLEIMAISGFIGVLIGRYFGIGKAELELAHAHPVVKK</sequence>
<name>A0A6J7CXV4_9ZZZZ</name>
<organism evidence="1">
    <name type="scientific">freshwater metagenome</name>
    <dbReference type="NCBI Taxonomy" id="449393"/>
    <lineage>
        <taxon>unclassified sequences</taxon>
        <taxon>metagenomes</taxon>
        <taxon>ecological metagenomes</taxon>
    </lineage>
</organism>
<accession>A0A6J7CXV4</accession>
<gene>
    <name evidence="1" type="ORF">UFOPK3342_00499</name>
</gene>